<accession>A0A1Y2FJH6</accession>
<organism evidence="7 8">
    <name type="scientific">Leucosporidium creatinivorum</name>
    <dbReference type="NCBI Taxonomy" id="106004"/>
    <lineage>
        <taxon>Eukaryota</taxon>
        <taxon>Fungi</taxon>
        <taxon>Dikarya</taxon>
        <taxon>Basidiomycota</taxon>
        <taxon>Pucciniomycotina</taxon>
        <taxon>Microbotryomycetes</taxon>
        <taxon>Leucosporidiales</taxon>
        <taxon>Leucosporidium</taxon>
    </lineage>
</organism>
<dbReference type="InterPro" id="IPR005000">
    <property type="entry name" value="Aldolase/citrate-lyase_domain"/>
</dbReference>
<feature type="binding site" evidence="4">
    <location>
        <position position="188"/>
    </location>
    <ligand>
        <name>substrate</name>
    </ligand>
</feature>
<dbReference type="STRING" id="106004.A0A1Y2FJH6"/>
<dbReference type="Pfam" id="PF03328">
    <property type="entry name" value="HpcH_HpaI"/>
    <property type="match status" value="1"/>
</dbReference>
<dbReference type="GO" id="GO:0016301">
    <property type="term" value="F:kinase activity"/>
    <property type="evidence" value="ECO:0007669"/>
    <property type="project" value="UniProtKB-KW"/>
</dbReference>
<evidence type="ECO:0000256" key="4">
    <source>
        <dbReference type="PIRSR" id="PIRSR015582-1"/>
    </source>
</evidence>
<protein>
    <submittedName>
        <fullName evidence="7">Pyruvate/Phosphoenolpyruvate kinase-like domain-containing protein</fullName>
    </submittedName>
</protein>
<keyword evidence="7" id="KW-0808">Transferase</keyword>
<evidence type="ECO:0000256" key="2">
    <source>
        <dbReference type="ARBA" id="ARBA00022723"/>
    </source>
</evidence>
<dbReference type="InterPro" id="IPR015813">
    <property type="entry name" value="Pyrv/PenolPyrv_kinase-like_dom"/>
</dbReference>
<dbReference type="OrthoDB" id="1773at2759"/>
<dbReference type="PIRSF" id="PIRSF015582">
    <property type="entry name" value="Cit_lyase_B"/>
    <property type="match status" value="1"/>
</dbReference>
<dbReference type="EMBL" id="MCGR01000019">
    <property type="protein sequence ID" value="ORY83534.1"/>
    <property type="molecule type" value="Genomic_DNA"/>
</dbReference>
<keyword evidence="2 5" id="KW-0479">Metal-binding</keyword>
<comment type="cofactor">
    <cofactor evidence="1">
        <name>Mg(2+)</name>
        <dbReference type="ChEBI" id="CHEBI:18420"/>
    </cofactor>
</comment>
<dbReference type="PANTHER" id="PTHR32308">
    <property type="entry name" value="LYASE BETA SUBUNIT, PUTATIVE (AFU_ORTHOLOGUE AFUA_4G13030)-RELATED"/>
    <property type="match status" value="1"/>
</dbReference>
<evidence type="ECO:0000313" key="7">
    <source>
        <dbReference type="EMBL" id="ORY83534.1"/>
    </source>
</evidence>
<dbReference type="Proteomes" id="UP000193467">
    <property type="component" value="Unassembled WGS sequence"/>
</dbReference>
<gene>
    <name evidence="7" type="ORF">BCR35DRAFT_303397</name>
</gene>
<evidence type="ECO:0000313" key="8">
    <source>
        <dbReference type="Proteomes" id="UP000193467"/>
    </source>
</evidence>
<keyword evidence="3 5" id="KW-0460">Magnesium</keyword>
<comment type="caution">
    <text evidence="7">The sequence shown here is derived from an EMBL/GenBank/DDBJ whole genome shotgun (WGS) entry which is preliminary data.</text>
</comment>
<dbReference type="AlphaFoldDB" id="A0A1Y2FJH6"/>
<dbReference type="InParanoid" id="A0A1Y2FJH6"/>
<feature type="binding site" evidence="5">
    <location>
        <position position="215"/>
    </location>
    <ligand>
        <name>Mg(2+)</name>
        <dbReference type="ChEBI" id="CHEBI:18420"/>
    </ligand>
</feature>
<dbReference type="GO" id="GO:0000287">
    <property type="term" value="F:magnesium ion binding"/>
    <property type="evidence" value="ECO:0007669"/>
    <property type="project" value="TreeGrafter"/>
</dbReference>
<evidence type="ECO:0000256" key="3">
    <source>
        <dbReference type="ARBA" id="ARBA00022842"/>
    </source>
</evidence>
<dbReference type="InterPro" id="IPR011206">
    <property type="entry name" value="Citrate_lyase_beta/mcl1/mcl2"/>
</dbReference>
<feature type="domain" description="HpcH/HpaI aldolase/citrate lyase" evidence="6">
    <location>
        <begin position="65"/>
        <end position="286"/>
    </location>
</feature>
<dbReference type="Gene3D" id="3.20.20.60">
    <property type="entry name" value="Phosphoenolpyruvate-binding domains"/>
    <property type="match status" value="1"/>
</dbReference>
<feature type="binding site" evidence="5">
    <location>
        <position position="188"/>
    </location>
    <ligand>
        <name>Mg(2+)</name>
        <dbReference type="ChEBI" id="CHEBI:18420"/>
    </ligand>
</feature>
<name>A0A1Y2FJH6_9BASI</name>
<evidence type="ECO:0000259" key="6">
    <source>
        <dbReference type="Pfam" id="PF03328"/>
    </source>
</evidence>
<proteinExistence type="predicted"/>
<keyword evidence="7" id="KW-0418">Kinase</keyword>
<evidence type="ECO:0000256" key="5">
    <source>
        <dbReference type="PIRSR" id="PIRSR015582-2"/>
    </source>
</evidence>
<sequence>MSRALARLGASRGALKASLCTQATPSLLVRPSAARLNPTALARPCARFYSAAPAPPPAAAPRARRALLYVPGSNVKMLKKALSSSDADALILDLEDSVASNQKGAARSNVYDALQTAGPSTRSQLFVRINSRELGLDDLEIVLKSPHLDGIVIPKVDTPEDVRRVDRFIEEHGLEETKDKLKIVASVESPLSLLNLKEIATSSKRIDSLLFAAEDYCASSNLVRTESRLEMLFARSSVVTHAKAFGLSAIDLVRTSYKGPEALKGLQDEAEEGRRLGFDGKQAIHPAQVQTIQTAYTPSEKEIDRALRMLAQYDAASGGGAGAYGLEGEGGSLDMIDAPMLLQANKVLAQAKAGGVDLEKFKEAHKE</sequence>
<keyword evidence="8" id="KW-1185">Reference proteome</keyword>
<dbReference type="GO" id="GO:0006107">
    <property type="term" value="P:oxaloacetate metabolic process"/>
    <property type="evidence" value="ECO:0007669"/>
    <property type="project" value="TreeGrafter"/>
</dbReference>
<reference evidence="7 8" key="1">
    <citation type="submission" date="2016-07" db="EMBL/GenBank/DDBJ databases">
        <title>Pervasive Adenine N6-methylation of Active Genes in Fungi.</title>
        <authorList>
            <consortium name="DOE Joint Genome Institute"/>
            <person name="Mondo S.J."/>
            <person name="Dannebaum R.O."/>
            <person name="Kuo R.C."/>
            <person name="Labutti K."/>
            <person name="Haridas S."/>
            <person name="Kuo A."/>
            <person name="Salamov A."/>
            <person name="Ahrendt S.R."/>
            <person name="Lipzen A."/>
            <person name="Sullivan W."/>
            <person name="Andreopoulos W.B."/>
            <person name="Clum A."/>
            <person name="Lindquist E."/>
            <person name="Daum C."/>
            <person name="Ramamoorthy G.K."/>
            <person name="Gryganskyi A."/>
            <person name="Culley D."/>
            <person name="Magnuson J.K."/>
            <person name="James T.Y."/>
            <person name="O'Malley M.A."/>
            <person name="Stajich J.E."/>
            <person name="Spatafora J.W."/>
            <person name="Visel A."/>
            <person name="Grigoriev I.V."/>
        </authorList>
    </citation>
    <scope>NUCLEOTIDE SEQUENCE [LARGE SCALE GENOMIC DNA]</scope>
    <source>
        <strain evidence="7 8">62-1032</strain>
    </source>
</reference>
<evidence type="ECO:0000256" key="1">
    <source>
        <dbReference type="ARBA" id="ARBA00001946"/>
    </source>
</evidence>
<dbReference type="InterPro" id="IPR040442">
    <property type="entry name" value="Pyrv_kinase-like_dom_sf"/>
</dbReference>
<keyword evidence="7" id="KW-0670">Pyruvate</keyword>
<feature type="binding site" evidence="4">
    <location>
        <position position="128"/>
    </location>
    <ligand>
        <name>substrate</name>
    </ligand>
</feature>
<dbReference type="SUPFAM" id="SSF51621">
    <property type="entry name" value="Phosphoenolpyruvate/pyruvate domain"/>
    <property type="match status" value="1"/>
</dbReference>
<dbReference type="PANTHER" id="PTHR32308:SF0">
    <property type="entry name" value="HPCH_HPAI ALDOLASE_CITRATE LYASE DOMAIN-CONTAINING PROTEIN"/>
    <property type="match status" value="1"/>
</dbReference>